<evidence type="ECO:0000256" key="5">
    <source>
        <dbReference type="ARBA" id="ARBA00010185"/>
    </source>
</evidence>
<evidence type="ECO:0000256" key="9">
    <source>
        <dbReference type="ARBA" id="ARBA00022516"/>
    </source>
</evidence>
<feature type="non-terminal residue" evidence="21">
    <location>
        <position position="1"/>
    </location>
</feature>
<gene>
    <name evidence="21" type="ORF">MNAB215_5800</name>
</gene>
<feature type="transmembrane region" description="Helical" evidence="20">
    <location>
        <begin position="67"/>
        <end position="84"/>
    </location>
</feature>
<evidence type="ECO:0000256" key="15">
    <source>
        <dbReference type="ARBA" id="ARBA00023136"/>
    </source>
</evidence>
<evidence type="ECO:0000256" key="20">
    <source>
        <dbReference type="SAM" id="Phobius"/>
    </source>
</evidence>
<evidence type="ECO:0000256" key="1">
    <source>
        <dbReference type="ARBA" id="ARBA00001698"/>
    </source>
</evidence>
<keyword evidence="22" id="KW-1185">Reference proteome</keyword>
<keyword evidence="8" id="KW-1003">Cell membrane</keyword>
<evidence type="ECO:0000256" key="4">
    <source>
        <dbReference type="ARBA" id="ARBA00005189"/>
    </source>
</evidence>
<protein>
    <recommendedName>
        <fullName evidence="7 18">Phosphatidate cytidylyltransferase</fullName>
        <ecNumber evidence="6 18">2.7.7.41</ecNumber>
    </recommendedName>
</protein>
<feature type="transmembrane region" description="Helical" evidence="20">
    <location>
        <begin position="157"/>
        <end position="180"/>
    </location>
</feature>
<evidence type="ECO:0000256" key="10">
    <source>
        <dbReference type="ARBA" id="ARBA00022679"/>
    </source>
</evidence>
<keyword evidence="14" id="KW-0443">Lipid metabolism</keyword>
<evidence type="ECO:0000256" key="12">
    <source>
        <dbReference type="ARBA" id="ARBA00022695"/>
    </source>
</evidence>
<evidence type="ECO:0000256" key="2">
    <source>
        <dbReference type="ARBA" id="ARBA00004651"/>
    </source>
</evidence>
<keyword evidence="11 18" id="KW-0812">Transmembrane</keyword>
<evidence type="ECO:0000256" key="11">
    <source>
        <dbReference type="ARBA" id="ARBA00022692"/>
    </source>
</evidence>
<name>A0A2U3PIH3_9MYCO</name>
<dbReference type="EMBL" id="FUEZ01000004">
    <property type="protein sequence ID" value="SPM43574.1"/>
    <property type="molecule type" value="Genomic_DNA"/>
</dbReference>
<feature type="transmembrane region" description="Helical" evidence="20">
    <location>
        <begin position="226"/>
        <end position="245"/>
    </location>
</feature>
<comment type="pathway">
    <text evidence="4">Lipid metabolism.</text>
</comment>
<comment type="subcellular location">
    <subcellularLocation>
        <location evidence="2">Cell membrane</location>
        <topology evidence="2">Multi-pass membrane protein</topology>
    </subcellularLocation>
</comment>
<keyword evidence="16" id="KW-0594">Phospholipid biosynthesis</keyword>
<organism evidence="21 22">
    <name type="scientific">Mycobacterium numidiamassiliense</name>
    <dbReference type="NCBI Taxonomy" id="1841861"/>
    <lineage>
        <taxon>Bacteria</taxon>
        <taxon>Bacillati</taxon>
        <taxon>Actinomycetota</taxon>
        <taxon>Actinomycetes</taxon>
        <taxon>Mycobacteriales</taxon>
        <taxon>Mycobacteriaceae</taxon>
        <taxon>Mycobacterium</taxon>
    </lineage>
</organism>
<evidence type="ECO:0000256" key="18">
    <source>
        <dbReference type="RuleBase" id="RU003938"/>
    </source>
</evidence>
<evidence type="ECO:0000256" key="3">
    <source>
        <dbReference type="ARBA" id="ARBA00005119"/>
    </source>
</evidence>
<dbReference type="GO" id="GO:0004605">
    <property type="term" value="F:phosphatidate cytidylyltransferase activity"/>
    <property type="evidence" value="ECO:0007669"/>
    <property type="project" value="UniProtKB-EC"/>
</dbReference>
<keyword evidence="15 20" id="KW-0472">Membrane</keyword>
<dbReference type="PANTHER" id="PTHR46382:SF1">
    <property type="entry name" value="PHOSPHATIDATE CYTIDYLYLTRANSFERASE"/>
    <property type="match status" value="1"/>
</dbReference>
<feature type="compositionally biased region" description="Low complexity" evidence="19">
    <location>
        <begin position="19"/>
        <end position="29"/>
    </location>
</feature>
<keyword evidence="9" id="KW-0444">Lipid biosynthesis</keyword>
<keyword evidence="10 18" id="KW-0808">Transferase</keyword>
<dbReference type="Proteomes" id="UP000240424">
    <property type="component" value="Unassembled WGS sequence"/>
</dbReference>
<evidence type="ECO:0000256" key="17">
    <source>
        <dbReference type="ARBA" id="ARBA00023264"/>
    </source>
</evidence>
<feature type="transmembrane region" description="Helical" evidence="20">
    <location>
        <begin position="43"/>
        <end position="61"/>
    </location>
</feature>
<proteinExistence type="inferred from homology"/>
<evidence type="ECO:0000256" key="6">
    <source>
        <dbReference type="ARBA" id="ARBA00012487"/>
    </source>
</evidence>
<dbReference type="PROSITE" id="PS01315">
    <property type="entry name" value="CDS"/>
    <property type="match status" value="1"/>
</dbReference>
<evidence type="ECO:0000256" key="13">
    <source>
        <dbReference type="ARBA" id="ARBA00022989"/>
    </source>
</evidence>
<evidence type="ECO:0000313" key="22">
    <source>
        <dbReference type="Proteomes" id="UP000240424"/>
    </source>
</evidence>
<feature type="transmembrane region" description="Helical" evidence="20">
    <location>
        <begin position="91"/>
        <end position="111"/>
    </location>
</feature>
<keyword evidence="13 20" id="KW-1133">Transmembrane helix</keyword>
<keyword evidence="17" id="KW-1208">Phospholipid metabolism</keyword>
<feature type="transmembrane region" description="Helical" evidence="20">
    <location>
        <begin position="251"/>
        <end position="270"/>
    </location>
</feature>
<comment type="similarity">
    <text evidence="5 18">Belongs to the CDS family.</text>
</comment>
<feature type="transmembrane region" description="Helical" evidence="20">
    <location>
        <begin position="186"/>
        <end position="205"/>
    </location>
</feature>
<dbReference type="AlphaFoldDB" id="A0A2U3PIH3"/>
<dbReference type="GO" id="GO:0005886">
    <property type="term" value="C:plasma membrane"/>
    <property type="evidence" value="ECO:0007669"/>
    <property type="project" value="UniProtKB-SubCell"/>
</dbReference>
<evidence type="ECO:0000256" key="7">
    <source>
        <dbReference type="ARBA" id="ARBA00019373"/>
    </source>
</evidence>
<evidence type="ECO:0000256" key="19">
    <source>
        <dbReference type="SAM" id="MobiDB-lite"/>
    </source>
</evidence>
<dbReference type="EC" id="2.7.7.41" evidence="6 18"/>
<evidence type="ECO:0000256" key="8">
    <source>
        <dbReference type="ARBA" id="ARBA00022475"/>
    </source>
</evidence>
<comment type="pathway">
    <text evidence="3 18">Phospholipid metabolism; CDP-diacylglycerol biosynthesis; CDP-diacylglycerol from sn-glycerol 3-phosphate: step 3/3.</text>
</comment>
<feature type="region of interest" description="Disordered" evidence="19">
    <location>
        <begin position="1"/>
        <end position="39"/>
    </location>
</feature>
<evidence type="ECO:0000256" key="16">
    <source>
        <dbReference type="ARBA" id="ARBA00023209"/>
    </source>
</evidence>
<dbReference type="GO" id="GO:0016024">
    <property type="term" value="P:CDP-diacylglycerol biosynthetic process"/>
    <property type="evidence" value="ECO:0007669"/>
    <property type="project" value="UniProtKB-UniPathway"/>
</dbReference>
<dbReference type="InterPro" id="IPR000374">
    <property type="entry name" value="PC_trans"/>
</dbReference>
<dbReference type="UniPathway" id="UPA00557">
    <property type="reaction ID" value="UER00614"/>
</dbReference>
<reference evidence="21 22" key="1">
    <citation type="submission" date="2017-01" db="EMBL/GenBank/DDBJ databases">
        <authorList>
            <consortium name="Urmite Genomes"/>
        </authorList>
    </citation>
    <scope>NUCLEOTIDE SEQUENCE [LARGE SCALE GENOMIC DNA]</scope>
    <source>
        <strain evidence="21 22">AB215</strain>
    </source>
</reference>
<evidence type="ECO:0000313" key="21">
    <source>
        <dbReference type="EMBL" id="SPM43574.1"/>
    </source>
</evidence>
<evidence type="ECO:0000256" key="14">
    <source>
        <dbReference type="ARBA" id="ARBA00023098"/>
    </source>
</evidence>
<sequence>VATSDAGAGSPSDARRANETANETAEETAPQPAPKTSRAGRDLPAAIAVGAAIGALLVATLVFAPRFWVLIVAIAILVASHEVVRRLREAGYAIPVIPLLVGGQVTVWLTWPFHAAGALAGFGATVVACNVWRLFMQDNSKRPEPFAGSPSANYLRDASATVFLAAWVPLFASFGVLLVYPHDGAGRVFCLMVTVVASDTGGYAVGALFGKHPMVPAISPKKSWEGFTGSLVFGITAAILTATLLAGKPAWIGALLGLVLVLSCTLGDLVESQVKRDLGIKDMGRLLPGHGGLMDRLDGVLPSAVAAWIVLTLVS</sequence>
<accession>A0A2U3PIH3</accession>
<dbReference type="Pfam" id="PF01148">
    <property type="entry name" value="CTP_transf_1"/>
    <property type="match status" value="1"/>
</dbReference>
<dbReference type="PANTHER" id="PTHR46382">
    <property type="entry name" value="PHOSPHATIDATE CYTIDYLYLTRANSFERASE"/>
    <property type="match status" value="1"/>
</dbReference>
<comment type="catalytic activity">
    <reaction evidence="1 18">
        <text>a 1,2-diacyl-sn-glycero-3-phosphate + CTP + H(+) = a CDP-1,2-diacyl-sn-glycerol + diphosphate</text>
        <dbReference type="Rhea" id="RHEA:16229"/>
        <dbReference type="ChEBI" id="CHEBI:15378"/>
        <dbReference type="ChEBI" id="CHEBI:33019"/>
        <dbReference type="ChEBI" id="CHEBI:37563"/>
        <dbReference type="ChEBI" id="CHEBI:58332"/>
        <dbReference type="ChEBI" id="CHEBI:58608"/>
        <dbReference type="EC" id="2.7.7.41"/>
    </reaction>
</comment>
<keyword evidence="12 18" id="KW-0548">Nucleotidyltransferase</keyword>
<dbReference type="STRING" id="1841861.GCA_900157365_04119"/>